<evidence type="ECO:0000256" key="1">
    <source>
        <dbReference type="ARBA" id="ARBA00023125"/>
    </source>
</evidence>
<dbReference type="Pfam" id="PF01381">
    <property type="entry name" value="HTH_3"/>
    <property type="match status" value="1"/>
</dbReference>
<dbReference type="GO" id="GO:0005829">
    <property type="term" value="C:cytosol"/>
    <property type="evidence" value="ECO:0007669"/>
    <property type="project" value="TreeGrafter"/>
</dbReference>
<dbReference type="EMBL" id="BJVY01000063">
    <property type="protein sequence ID" value="GEL75175.1"/>
    <property type="molecule type" value="Genomic_DNA"/>
</dbReference>
<dbReference type="AlphaFoldDB" id="A0A511HP88"/>
<feature type="domain" description="HTH cro/C1-type" evidence="2">
    <location>
        <begin position="12"/>
        <end position="66"/>
    </location>
</feature>
<reference evidence="3 6" key="2">
    <citation type="submission" date="2019-07" db="EMBL/GenBank/DDBJ databases">
        <title>Whole genome shotgun sequence of Myxococcus virescens NBRC 100334.</title>
        <authorList>
            <person name="Hosoyama A."/>
            <person name="Uohara A."/>
            <person name="Ohji S."/>
            <person name="Ichikawa N."/>
        </authorList>
    </citation>
    <scope>NUCLEOTIDE SEQUENCE [LARGE SCALE GENOMIC DNA]</scope>
    <source>
        <strain evidence="3 6">NBRC 100334</strain>
    </source>
</reference>
<name>A0A511HP88_9BACT</name>
<dbReference type="PANTHER" id="PTHR46797">
    <property type="entry name" value="HTH-TYPE TRANSCRIPTIONAL REGULATOR"/>
    <property type="match status" value="1"/>
</dbReference>
<dbReference type="GO" id="GO:0003677">
    <property type="term" value="F:DNA binding"/>
    <property type="evidence" value="ECO:0007669"/>
    <property type="project" value="UniProtKB-KW"/>
</dbReference>
<evidence type="ECO:0000313" key="6">
    <source>
        <dbReference type="Proteomes" id="UP000321224"/>
    </source>
</evidence>
<gene>
    <name evidence="3" type="ORF">MVI01_69590</name>
    <name evidence="4" type="ORF">SAMN04488504_102100</name>
</gene>
<dbReference type="GO" id="GO:0003700">
    <property type="term" value="F:DNA-binding transcription factor activity"/>
    <property type="evidence" value="ECO:0007669"/>
    <property type="project" value="TreeGrafter"/>
</dbReference>
<evidence type="ECO:0000313" key="3">
    <source>
        <dbReference type="EMBL" id="GEL75175.1"/>
    </source>
</evidence>
<reference evidence="4 5" key="1">
    <citation type="submission" date="2016-10" db="EMBL/GenBank/DDBJ databases">
        <authorList>
            <person name="Varghese N."/>
            <person name="Submissions S."/>
        </authorList>
    </citation>
    <scope>NUCLEOTIDE SEQUENCE [LARGE SCALE GENOMIC DNA]</scope>
    <source>
        <strain evidence="4 5">DSM 2260</strain>
    </source>
</reference>
<keyword evidence="1" id="KW-0238">DNA-binding</keyword>
<evidence type="ECO:0000313" key="5">
    <source>
        <dbReference type="Proteomes" id="UP000198717"/>
    </source>
</evidence>
<keyword evidence="5" id="KW-1185">Reference proteome</keyword>
<dbReference type="SMART" id="SM00530">
    <property type="entry name" value="HTH_XRE"/>
    <property type="match status" value="1"/>
</dbReference>
<proteinExistence type="predicted"/>
<protein>
    <submittedName>
        <fullName evidence="4">Helix-turn-helix domain-containing protein</fullName>
    </submittedName>
</protein>
<sequence>MSELTETLGRTIQARRKALSLTQERLAEKAGLSSNFVRMIERGTRVPHLETLESVAAALDTSVVALLSAGDESADVAAPLLGLIRARRLSAEDVRRIETLARTMFPAGEVAHG</sequence>
<organism evidence="3 6">
    <name type="scientific">Myxococcus virescens</name>
    <dbReference type="NCBI Taxonomy" id="83456"/>
    <lineage>
        <taxon>Bacteria</taxon>
        <taxon>Pseudomonadati</taxon>
        <taxon>Myxococcota</taxon>
        <taxon>Myxococcia</taxon>
        <taxon>Myxococcales</taxon>
        <taxon>Cystobacterineae</taxon>
        <taxon>Myxococcaceae</taxon>
        <taxon>Myxococcus</taxon>
    </lineage>
</organism>
<evidence type="ECO:0000313" key="4">
    <source>
        <dbReference type="EMBL" id="SDD64518.1"/>
    </source>
</evidence>
<dbReference type="SUPFAM" id="SSF47413">
    <property type="entry name" value="lambda repressor-like DNA-binding domains"/>
    <property type="match status" value="1"/>
</dbReference>
<evidence type="ECO:0000259" key="2">
    <source>
        <dbReference type="PROSITE" id="PS50943"/>
    </source>
</evidence>
<dbReference type="PANTHER" id="PTHR46797:SF1">
    <property type="entry name" value="METHYLPHOSPHONATE SYNTHASE"/>
    <property type="match status" value="1"/>
</dbReference>
<accession>A0A511HP88</accession>
<dbReference type="EMBL" id="FNAJ01000002">
    <property type="protein sequence ID" value="SDD64518.1"/>
    <property type="molecule type" value="Genomic_DNA"/>
</dbReference>
<dbReference type="CDD" id="cd00093">
    <property type="entry name" value="HTH_XRE"/>
    <property type="match status" value="1"/>
</dbReference>
<comment type="caution">
    <text evidence="3">The sequence shown here is derived from an EMBL/GenBank/DDBJ whole genome shotgun (WGS) entry which is preliminary data.</text>
</comment>
<dbReference type="PROSITE" id="PS50943">
    <property type="entry name" value="HTH_CROC1"/>
    <property type="match status" value="1"/>
</dbReference>
<dbReference type="Proteomes" id="UP000198717">
    <property type="component" value="Unassembled WGS sequence"/>
</dbReference>
<dbReference type="InterPro" id="IPR050807">
    <property type="entry name" value="TransReg_Diox_bact_type"/>
</dbReference>
<dbReference type="InterPro" id="IPR010982">
    <property type="entry name" value="Lambda_DNA-bd_dom_sf"/>
</dbReference>
<dbReference type="RefSeq" id="WP_090487347.1">
    <property type="nucleotide sequence ID" value="NZ_BJVY01000063.1"/>
</dbReference>
<dbReference type="Proteomes" id="UP000321224">
    <property type="component" value="Unassembled WGS sequence"/>
</dbReference>
<dbReference type="Gene3D" id="1.10.260.40">
    <property type="entry name" value="lambda repressor-like DNA-binding domains"/>
    <property type="match status" value="1"/>
</dbReference>
<dbReference type="InterPro" id="IPR001387">
    <property type="entry name" value="Cro/C1-type_HTH"/>
</dbReference>